<dbReference type="Proteomes" id="UP000194360">
    <property type="component" value="Unassembled WGS sequence"/>
</dbReference>
<keyword evidence="1" id="KW-0812">Transmembrane</keyword>
<protein>
    <submittedName>
        <fullName evidence="2">Uncharacterized protein</fullName>
    </submittedName>
</protein>
<dbReference type="AlphaFoldDB" id="A0A1Y2MNQ3"/>
<dbReference type="STRING" id="2074.BG845_05603"/>
<dbReference type="EMBL" id="MIGB01000043">
    <property type="protein sequence ID" value="OSY36088.1"/>
    <property type="molecule type" value="Genomic_DNA"/>
</dbReference>
<sequence>MNQPWRHPLFWTGQALVWAGIISSFIVDGPTSLVYAGLAVALSVPLTAWTFITWRRTRTQP</sequence>
<organism evidence="2 3">
    <name type="scientific">Pseudonocardia autotrophica</name>
    <name type="common">Amycolata autotrophica</name>
    <name type="synonym">Nocardia autotrophica</name>
    <dbReference type="NCBI Taxonomy" id="2074"/>
    <lineage>
        <taxon>Bacteria</taxon>
        <taxon>Bacillati</taxon>
        <taxon>Actinomycetota</taxon>
        <taxon>Actinomycetes</taxon>
        <taxon>Pseudonocardiales</taxon>
        <taxon>Pseudonocardiaceae</taxon>
        <taxon>Pseudonocardia</taxon>
    </lineage>
</organism>
<keyword evidence="3" id="KW-1185">Reference proteome</keyword>
<reference evidence="2 3" key="1">
    <citation type="submission" date="2016-09" db="EMBL/GenBank/DDBJ databases">
        <title>Pseudonocardia autotrophica DSM535, a candidate organism with high potential of specific P450 cytochromes.</title>
        <authorList>
            <person name="Grumaz C."/>
            <person name="Vainshtein Y."/>
            <person name="Kirstahler P."/>
            <person name="Sohn K."/>
        </authorList>
    </citation>
    <scope>NUCLEOTIDE SEQUENCE [LARGE SCALE GENOMIC DNA]</scope>
    <source>
        <strain evidence="2 3">DSM 535</strain>
    </source>
</reference>
<keyword evidence="1" id="KW-0472">Membrane</keyword>
<feature type="transmembrane region" description="Helical" evidence="1">
    <location>
        <begin position="9"/>
        <end position="27"/>
    </location>
</feature>
<keyword evidence="1" id="KW-1133">Transmembrane helix</keyword>
<feature type="transmembrane region" description="Helical" evidence="1">
    <location>
        <begin position="33"/>
        <end position="54"/>
    </location>
</feature>
<dbReference type="RefSeq" id="WP_166665949.1">
    <property type="nucleotide sequence ID" value="NZ_AP018920.1"/>
</dbReference>
<comment type="caution">
    <text evidence="2">The sequence shown here is derived from an EMBL/GenBank/DDBJ whole genome shotgun (WGS) entry which is preliminary data.</text>
</comment>
<evidence type="ECO:0000256" key="1">
    <source>
        <dbReference type="SAM" id="Phobius"/>
    </source>
</evidence>
<gene>
    <name evidence="2" type="ORF">BG845_05603</name>
</gene>
<proteinExistence type="predicted"/>
<evidence type="ECO:0000313" key="3">
    <source>
        <dbReference type="Proteomes" id="UP000194360"/>
    </source>
</evidence>
<accession>A0A1Y2MNQ3</accession>
<evidence type="ECO:0000313" key="2">
    <source>
        <dbReference type="EMBL" id="OSY36088.1"/>
    </source>
</evidence>
<name>A0A1Y2MNQ3_PSEAH</name>